<dbReference type="InterPro" id="IPR016181">
    <property type="entry name" value="Acyl_CoA_acyltransferase"/>
</dbReference>
<dbReference type="EMBL" id="JBHDIY010000002">
    <property type="protein sequence ID" value="MFL4468566.1"/>
    <property type="molecule type" value="Genomic_DNA"/>
</dbReference>
<gene>
    <name evidence="4" type="ORF">ACERZ8_01270</name>
</gene>
<dbReference type="PANTHER" id="PTHR43420:SF44">
    <property type="entry name" value="ACETYLTRANSFERASE YPEA"/>
    <property type="match status" value="1"/>
</dbReference>
<organism evidence="4 5">
    <name type="scientific">Tateyamaria armeniaca</name>
    <dbReference type="NCBI Taxonomy" id="2518930"/>
    <lineage>
        <taxon>Bacteria</taxon>
        <taxon>Pseudomonadati</taxon>
        <taxon>Pseudomonadota</taxon>
        <taxon>Alphaproteobacteria</taxon>
        <taxon>Rhodobacterales</taxon>
        <taxon>Roseobacteraceae</taxon>
        <taxon>Tateyamaria</taxon>
    </lineage>
</organism>
<dbReference type="InterPro" id="IPR050680">
    <property type="entry name" value="YpeA/RimI_acetyltransf"/>
</dbReference>
<dbReference type="InterPro" id="IPR000182">
    <property type="entry name" value="GNAT_dom"/>
</dbReference>
<comment type="caution">
    <text evidence="4">The sequence shown here is derived from an EMBL/GenBank/DDBJ whole genome shotgun (WGS) entry which is preliminary data.</text>
</comment>
<feature type="domain" description="N-acetyltransferase" evidence="3">
    <location>
        <begin position="1"/>
        <end position="135"/>
    </location>
</feature>
<keyword evidence="1 4" id="KW-0808">Transferase</keyword>
<evidence type="ECO:0000256" key="2">
    <source>
        <dbReference type="ARBA" id="ARBA00023315"/>
    </source>
</evidence>
<sequence>MTPEALAALHRAAFATERAWSADEFRSLIDSPHCHLTSDTHGFALWRAVADEAELLTIATHPDHQRQGVARSLMQQWMRAAARTASTAFLEVAADNAAAIALYGQFGFDVMARRVGYYKRADHAADALIMRASLPPT</sequence>
<dbReference type="PROSITE" id="PS51186">
    <property type="entry name" value="GNAT"/>
    <property type="match status" value="1"/>
</dbReference>
<dbReference type="RefSeq" id="WP_407590309.1">
    <property type="nucleotide sequence ID" value="NZ_JBHDIY010000002.1"/>
</dbReference>
<evidence type="ECO:0000259" key="3">
    <source>
        <dbReference type="PROSITE" id="PS51186"/>
    </source>
</evidence>
<dbReference type="EC" id="2.3.1.-" evidence="4"/>
<protein>
    <submittedName>
        <fullName evidence="4">GNAT family N-acetyltransferase</fullName>
        <ecNumber evidence="4">2.3.1.-</ecNumber>
    </submittedName>
</protein>
<dbReference type="PANTHER" id="PTHR43420">
    <property type="entry name" value="ACETYLTRANSFERASE"/>
    <property type="match status" value="1"/>
</dbReference>
<evidence type="ECO:0000313" key="4">
    <source>
        <dbReference type="EMBL" id="MFL4468566.1"/>
    </source>
</evidence>
<accession>A0ABW8URF3</accession>
<keyword evidence="5" id="KW-1185">Reference proteome</keyword>
<dbReference type="Proteomes" id="UP001627408">
    <property type="component" value="Unassembled WGS sequence"/>
</dbReference>
<dbReference type="CDD" id="cd04301">
    <property type="entry name" value="NAT_SF"/>
    <property type="match status" value="1"/>
</dbReference>
<dbReference type="SUPFAM" id="SSF55729">
    <property type="entry name" value="Acyl-CoA N-acyltransferases (Nat)"/>
    <property type="match status" value="1"/>
</dbReference>
<dbReference type="Gene3D" id="3.40.630.30">
    <property type="match status" value="1"/>
</dbReference>
<proteinExistence type="predicted"/>
<evidence type="ECO:0000313" key="5">
    <source>
        <dbReference type="Proteomes" id="UP001627408"/>
    </source>
</evidence>
<evidence type="ECO:0000256" key="1">
    <source>
        <dbReference type="ARBA" id="ARBA00022679"/>
    </source>
</evidence>
<keyword evidence="2 4" id="KW-0012">Acyltransferase</keyword>
<dbReference type="Pfam" id="PF00583">
    <property type="entry name" value="Acetyltransf_1"/>
    <property type="match status" value="1"/>
</dbReference>
<dbReference type="GO" id="GO:0016746">
    <property type="term" value="F:acyltransferase activity"/>
    <property type="evidence" value="ECO:0007669"/>
    <property type="project" value="UniProtKB-KW"/>
</dbReference>
<reference evidence="4 5" key="1">
    <citation type="submission" date="2024-08" db="EMBL/GenBank/DDBJ databases">
        <title>Tateyamaria sp. nov., isolated from marine algae.</title>
        <authorList>
            <person name="Choi B.J."/>
            <person name="Kim J.M."/>
            <person name="Lee J.K."/>
            <person name="Choi D.G."/>
            <person name="Bayburt H."/>
            <person name="Baek J.H."/>
            <person name="Han D.M."/>
            <person name="Jeon C.O."/>
        </authorList>
    </citation>
    <scope>NUCLEOTIDE SEQUENCE [LARGE SCALE GENOMIC DNA]</scope>
    <source>
        <strain evidence="4 5">KMU-156</strain>
    </source>
</reference>
<name>A0ABW8URF3_9RHOB</name>